<protein>
    <submittedName>
        <fullName evidence="3">Lytic transglycosylase domain-containing protein</fullName>
    </submittedName>
</protein>
<keyword evidence="4" id="KW-1185">Reference proteome</keyword>
<proteinExistence type="inferred from homology"/>
<evidence type="ECO:0000313" key="4">
    <source>
        <dbReference type="Proteomes" id="UP001597497"/>
    </source>
</evidence>
<dbReference type="InterPro" id="IPR000189">
    <property type="entry name" value="Transglyc_AS"/>
</dbReference>
<reference evidence="4" key="1">
    <citation type="journal article" date="2019" name="Int. J. Syst. Evol. Microbiol.">
        <title>The Global Catalogue of Microorganisms (GCM) 10K type strain sequencing project: providing services to taxonomists for standard genome sequencing and annotation.</title>
        <authorList>
            <consortium name="The Broad Institute Genomics Platform"/>
            <consortium name="The Broad Institute Genome Sequencing Center for Infectious Disease"/>
            <person name="Wu L."/>
            <person name="Ma J."/>
        </authorList>
    </citation>
    <scope>NUCLEOTIDE SEQUENCE [LARGE SCALE GENOMIC DNA]</scope>
    <source>
        <strain evidence="4">KCTC 33676</strain>
    </source>
</reference>
<dbReference type="InterPro" id="IPR008258">
    <property type="entry name" value="Transglycosylase_SLT_dom_1"/>
</dbReference>
<comment type="caution">
    <text evidence="3">The sequence shown here is derived from an EMBL/GenBank/DDBJ whole genome shotgun (WGS) entry which is preliminary data.</text>
</comment>
<name>A0ABW5R9H7_9BACL</name>
<dbReference type="PANTHER" id="PTHR37423">
    <property type="entry name" value="SOLUBLE LYTIC MUREIN TRANSGLYCOSYLASE-RELATED"/>
    <property type="match status" value="1"/>
</dbReference>
<dbReference type="InterPro" id="IPR023346">
    <property type="entry name" value="Lysozyme-like_dom_sf"/>
</dbReference>
<dbReference type="Proteomes" id="UP001597497">
    <property type="component" value="Unassembled WGS sequence"/>
</dbReference>
<feature type="domain" description="Transglycosylase SLT" evidence="2">
    <location>
        <begin position="45"/>
        <end position="164"/>
    </location>
</feature>
<dbReference type="RefSeq" id="WP_379929170.1">
    <property type="nucleotide sequence ID" value="NZ_JBHUMM010000014.1"/>
</dbReference>
<dbReference type="PANTHER" id="PTHR37423:SF2">
    <property type="entry name" value="MEMBRANE-BOUND LYTIC MUREIN TRANSGLYCOSYLASE C"/>
    <property type="match status" value="1"/>
</dbReference>
<accession>A0ABW5R9H7</accession>
<sequence>MSFFLKKRFYLLLLIVLLIALFYKSHWLGRMLYPISYQSDIVISSEQHDIDPLFVAAVIRVESNYDPDKLSAKEATGLMQLMPQTAEWIAQQHHVHLDRSSLHRPDINIDLGAWYLAYLQRLLMKQTGVQTPDKYDKIALVAGAYNAGPGNVIKWLEQQTWSGEADRIADIPFGETRHYIQRVLYYYKKYEDLYEL</sequence>
<comment type="similarity">
    <text evidence="1">Belongs to the transglycosylase Slt family.</text>
</comment>
<dbReference type="PROSITE" id="PS00922">
    <property type="entry name" value="TRANSGLYCOSYLASE"/>
    <property type="match status" value="1"/>
</dbReference>
<evidence type="ECO:0000256" key="1">
    <source>
        <dbReference type="ARBA" id="ARBA00007734"/>
    </source>
</evidence>
<dbReference type="EMBL" id="JBHUMM010000014">
    <property type="protein sequence ID" value="MFD2671695.1"/>
    <property type="molecule type" value="Genomic_DNA"/>
</dbReference>
<gene>
    <name evidence="3" type="ORF">ACFSUC_08760</name>
</gene>
<dbReference type="Gene3D" id="1.10.530.10">
    <property type="match status" value="1"/>
</dbReference>
<evidence type="ECO:0000313" key="3">
    <source>
        <dbReference type="EMBL" id="MFD2671695.1"/>
    </source>
</evidence>
<dbReference type="SUPFAM" id="SSF53955">
    <property type="entry name" value="Lysozyme-like"/>
    <property type="match status" value="1"/>
</dbReference>
<dbReference type="Pfam" id="PF01464">
    <property type="entry name" value="SLT"/>
    <property type="match status" value="1"/>
</dbReference>
<evidence type="ECO:0000259" key="2">
    <source>
        <dbReference type="Pfam" id="PF01464"/>
    </source>
</evidence>
<organism evidence="3 4">
    <name type="scientific">Marinicrinis sediminis</name>
    <dbReference type="NCBI Taxonomy" id="1652465"/>
    <lineage>
        <taxon>Bacteria</taxon>
        <taxon>Bacillati</taxon>
        <taxon>Bacillota</taxon>
        <taxon>Bacilli</taxon>
        <taxon>Bacillales</taxon>
        <taxon>Paenibacillaceae</taxon>
    </lineage>
</organism>
<dbReference type="CDD" id="cd16896">
    <property type="entry name" value="LT_Slt70-like"/>
    <property type="match status" value="1"/>
</dbReference>